<dbReference type="PANTHER" id="PTHR10026">
    <property type="entry name" value="CYCLIN"/>
    <property type="match status" value="1"/>
</dbReference>
<evidence type="ECO:0000313" key="3">
    <source>
        <dbReference type="Proteomes" id="UP000001542"/>
    </source>
</evidence>
<name>A2FYZ2_TRIV3</name>
<dbReference type="FunFam" id="1.10.472.10:FF:000297">
    <property type="entry name" value="Cyclin, N-terminal domain containing protein"/>
    <property type="match status" value="1"/>
</dbReference>
<proteinExistence type="predicted"/>
<dbReference type="InterPro" id="IPR043198">
    <property type="entry name" value="Cyclin/Ssn8"/>
</dbReference>
<dbReference type="Proteomes" id="UP000001542">
    <property type="component" value="Unassembled WGS sequence"/>
</dbReference>
<dbReference type="GO" id="GO:0070985">
    <property type="term" value="C:transcription factor TFIIK complex"/>
    <property type="evidence" value="ECO:0000318"/>
    <property type="project" value="GO_Central"/>
</dbReference>
<dbReference type="KEGG" id="tva:4747550"/>
<evidence type="ECO:0000259" key="1">
    <source>
        <dbReference type="Pfam" id="PF00134"/>
    </source>
</evidence>
<keyword evidence="3" id="KW-1185">Reference proteome</keyword>
<reference evidence="2" key="1">
    <citation type="submission" date="2006-10" db="EMBL/GenBank/DDBJ databases">
        <authorList>
            <person name="Amadeo P."/>
            <person name="Zhao Q."/>
            <person name="Wortman J."/>
            <person name="Fraser-Liggett C."/>
            <person name="Carlton J."/>
        </authorList>
    </citation>
    <scope>NUCLEOTIDE SEQUENCE</scope>
    <source>
        <strain evidence="2">G3</strain>
    </source>
</reference>
<dbReference type="AlphaFoldDB" id="A2FYZ2"/>
<dbReference type="InterPro" id="IPR036915">
    <property type="entry name" value="Cyclin-like_sf"/>
</dbReference>
<dbReference type="VEuPathDB" id="TrichDB:TVAG_405410"/>
<gene>
    <name evidence="2" type="ORF">TVAG_405410</name>
</gene>
<evidence type="ECO:0000313" key="2">
    <source>
        <dbReference type="EMBL" id="EAX89874.1"/>
    </source>
</evidence>
<dbReference type="GO" id="GO:0006367">
    <property type="term" value="P:transcription initiation at RNA polymerase II promoter"/>
    <property type="evidence" value="ECO:0000318"/>
    <property type="project" value="GO_Central"/>
</dbReference>
<dbReference type="FunCoup" id="A2FYZ2">
    <property type="interactions" value="575"/>
</dbReference>
<sequence length="268" mass="30555">MLPSSVHHSHTDFSSIHTTWSDEQRRTVWTLISKSRMGLKVELSPVIATAFIILQKYFRVNEYCPYKLFILMTAALFTSCKSQNCFRTIEMIYNELVRICKSAPSSMVRSLIGQENFDNQGLLSPEQIEEITQAEIDLLKALDFNVNFELPFTYFERWKSNIQALIPNENFIKICNGVIVDMCLVISSKYYLDIAPEVAAAAAAQDSIGQGNLSEITSVWINEVVQKYGQENFNLALSSIIHEKGKTFQRKSVPIQRPLQPIKQVIYA</sequence>
<dbReference type="STRING" id="5722.A2FYZ2"/>
<dbReference type="VEuPathDB" id="TrichDB:TVAGG3_0474640"/>
<protein>
    <submittedName>
        <fullName evidence="2">Cyclin, N-terminal domain containing protein</fullName>
    </submittedName>
</protein>
<dbReference type="GO" id="GO:0006357">
    <property type="term" value="P:regulation of transcription by RNA polymerase II"/>
    <property type="evidence" value="ECO:0007669"/>
    <property type="project" value="InterPro"/>
</dbReference>
<dbReference type="Pfam" id="PF00134">
    <property type="entry name" value="Cyclin_N"/>
    <property type="match status" value="1"/>
</dbReference>
<organism evidence="2 3">
    <name type="scientific">Trichomonas vaginalis (strain ATCC PRA-98 / G3)</name>
    <dbReference type="NCBI Taxonomy" id="412133"/>
    <lineage>
        <taxon>Eukaryota</taxon>
        <taxon>Metamonada</taxon>
        <taxon>Parabasalia</taxon>
        <taxon>Trichomonadida</taxon>
        <taxon>Trichomonadidae</taxon>
        <taxon>Trichomonas</taxon>
    </lineage>
</organism>
<feature type="domain" description="Cyclin N-terminal" evidence="1">
    <location>
        <begin position="12"/>
        <end position="147"/>
    </location>
</feature>
<dbReference type="RefSeq" id="XP_001302804.1">
    <property type="nucleotide sequence ID" value="XM_001302803.1"/>
</dbReference>
<dbReference type="InParanoid" id="A2FYZ2"/>
<accession>A2FYZ2</accession>
<dbReference type="GO" id="GO:0005634">
    <property type="term" value="C:nucleus"/>
    <property type="evidence" value="ECO:0000318"/>
    <property type="project" value="GO_Central"/>
</dbReference>
<reference evidence="2" key="2">
    <citation type="journal article" date="2007" name="Science">
        <title>Draft genome sequence of the sexually transmitted pathogen Trichomonas vaginalis.</title>
        <authorList>
            <person name="Carlton J.M."/>
            <person name="Hirt R.P."/>
            <person name="Silva J.C."/>
            <person name="Delcher A.L."/>
            <person name="Schatz M."/>
            <person name="Zhao Q."/>
            <person name="Wortman J.R."/>
            <person name="Bidwell S.L."/>
            <person name="Alsmark U.C.M."/>
            <person name="Besteiro S."/>
            <person name="Sicheritz-Ponten T."/>
            <person name="Noel C.J."/>
            <person name="Dacks J.B."/>
            <person name="Foster P.G."/>
            <person name="Simillion C."/>
            <person name="Van de Peer Y."/>
            <person name="Miranda-Saavedra D."/>
            <person name="Barton G.J."/>
            <person name="Westrop G.D."/>
            <person name="Mueller S."/>
            <person name="Dessi D."/>
            <person name="Fiori P.L."/>
            <person name="Ren Q."/>
            <person name="Paulsen I."/>
            <person name="Zhang H."/>
            <person name="Bastida-Corcuera F.D."/>
            <person name="Simoes-Barbosa A."/>
            <person name="Brown M.T."/>
            <person name="Hayes R.D."/>
            <person name="Mukherjee M."/>
            <person name="Okumura C.Y."/>
            <person name="Schneider R."/>
            <person name="Smith A.J."/>
            <person name="Vanacova S."/>
            <person name="Villalvazo M."/>
            <person name="Haas B.J."/>
            <person name="Pertea M."/>
            <person name="Feldblyum T.V."/>
            <person name="Utterback T.R."/>
            <person name="Shu C.L."/>
            <person name="Osoegawa K."/>
            <person name="de Jong P.J."/>
            <person name="Hrdy I."/>
            <person name="Horvathova L."/>
            <person name="Zubacova Z."/>
            <person name="Dolezal P."/>
            <person name="Malik S.B."/>
            <person name="Logsdon J.M. Jr."/>
            <person name="Henze K."/>
            <person name="Gupta A."/>
            <person name="Wang C.C."/>
            <person name="Dunne R.L."/>
            <person name="Upcroft J.A."/>
            <person name="Upcroft P."/>
            <person name="White O."/>
            <person name="Salzberg S.L."/>
            <person name="Tang P."/>
            <person name="Chiu C.-H."/>
            <person name="Lee Y.-S."/>
            <person name="Embley T.M."/>
            <person name="Coombs G.H."/>
            <person name="Mottram J.C."/>
            <person name="Tachezy J."/>
            <person name="Fraser-Liggett C.M."/>
            <person name="Johnson P.J."/>
        </authorList>
    </citation>
    <scope>NUCLEOTIDE SEQUENCE [LARGE SCALE GENOMIC DNA]</scope>
    <source>
        <strain evidence="2">G3</strain>
    </source>
</reference>
<dbReference type="Gene3D" id="1.10.472.10">
    <property type="entry name" value="Cyclin-like"/>
    <property type="match status" value="1"/>
</dbReference>
<dbReference type="InterPro" id="IPR006671">
    <property type="entry name" value="Cyclin_N"/>
</dbReference>
<dbReference type="OrthoDB" id="10264655at2759"/>
<dbReference type="EMBL" id="DS114158">
    <property type="protein sequence ID" value="EAX89874.1"/>
    <property type="molecule type" value="Genomic_DNA"/>
</dbReference>
<dbReference type="SUPFAM" id="SSF47954">
    <property type="entry name" value="Cyclin-like"/>
    <property type="match status" value="1"/>
</dbReference>
<dbReference type="GO" id="GO:0016538">
    <property type="term" value="F:cyclin-dependent protein serine/threonine kinase regulator activity"/>
    <property type="evidence" value="ECO:0000318"/>
    <property type="project" value="GO_Central"/>
</dbReference>